<dbReference type="GO" id="GO:0005886">
    <property type="term" value="C:plasma membrane"/>
    <property type="evidence" value="ECO:0007669"/>
    <property type="project" value="UniProtKB-SubCell"/>
</dbReference>
<feature type="transmembrane region" description="Helical" evidence="6">
    <location>
        <begin position="110"/>
        <end position="128"/>
    </location>
</feature>
<protein>
    <recommendedName>
        <fullName evidence="9">LysE family translocator</fullName>
    </recommendedName>
</protein>
<proteinExistence type="predicted"/>
<feature type="transmembrane region" description="Helical" evidence="6">
    <location>
        <begin position="69"/>
        <end position="89"/>
    </location>
</feature>
<evidence type="ECO:0000256" key="2">
    <source>
        <dbReference type="ARBA" id="ARBA00022475"/>
    </source>
</evidence>
<evidence type="ECO:0000256" key="5">
    <source>
        <dbReference type="ARBA" id="ARBA00023136"/>
    </source>
</evidence>
<dbReference type="GO" id="GO:0015171">
    <property type="term" value="F:amino acid transmembrane transporter activity"/>
    <property type="evidence" value="ECO:0007669"/>
    <property type="project" value="TreeGrafter"/>
</dbReference>
<dbReference type="RefSeq" id="WP_078483871.1">
    <property type="nucleotide sequence ID" value="NZ_MPRL01000038.1"/>
</dbReference>
<feature type="transmembrane region" description="Helical" evidence="6">
    <location>
        <begin position="176"/>
        <end position="196"/>
    </location>
</feature>
<evidence type="ECO:0000256" key="4">
    <source>
        <dbReference type="ARBA" id="ARBA00022989"/>
    </source>
</evidence>
<dbReference type="Pfam" id="PF01810">
    <property type="entry name" value="LysE"/>
    <property type="match status" value="1"/>
</dbReference>
<feature type="transmembrane region" description="Helical" evidence="6">
    <location>
        <begin position="6"/>
        <end position="27"/>
    </location>
</feature>
<reference evidence="7 8" key="1">
    <citation type="submission" date="2016-11" db="EMBL/GenBank/DDBJ databases">
        <title>Mixed transmission modes and dynamic genome evolution in an obligate animal-bacterial symbiosis.</title>
        <authorList>
            <person name="Russell S.L."/>
            <person name="Corbett-Detig R.B."/>
            <person name="Cavanaugh C.M."/>
        </authorList>
    </citation>
    <scope>NUCLEOTIDE SEQUENCE [LARGE SCALE GENOMIC DNA]</scope>
    <source>
        <strain evidence="7">Sveles-Q1</strain>
    </source>
</reference>
<feature type="transmembrane region" description="Helical" evidence="6">
    <location>
        <begin position="140"/>
        <end position="164"/>
    </location>
</feature>
<keyword evidence="5 6" id="KW-0472">Membrane</keyword>
<keyword evidence="4 6" id="KW-1133">Transmembrane helix</keyword>
<evidence type="ECO:0008006" key="9">
    <source>
        <dbReference type="Google" id="ProtNLM"/>
    </source>
</evidence>
<comment type="caution">
    <text evidence="7">The sequence shown here is derived from an EMBL/GenBank/DDBJ whole genome shotgun (WGS) entry which is preliminary data.</text>
</comment>
<dbReference type="OrthoDB" id="14103at2"/>
<dbReference type="AlphaFoldDB" id="A0A1T2L4A2"/>
<feature type="transmembrane region" description="Helical" evidence="6">
    <location>
        <begin position="39"/>
        <end position="63"/>
    </location>
</feature>
<dbReference type="EMBL" id="MPRL01000038">
    <property type="protein sequence ID" value="OOZ39919.1"/>
    <property type="molecule type" value="Genomic_DNA"/>
</dbReference>
<gene>
    <name evidence="7" type="ORF">BOW53_09635</name>
</gene>
<dbReference type="PANTHER" id="PTHR30086">
    <property type="entry name" value="ARGININE EXPORTER PROTEIN ARGO"/>
    <property type="match status" value="1"/>
</dbReference>
<keyword evidence="2" id="KW-1003">Cell membrane</keyword>
<keyword evidence="8" id="KW-1185">Reference proteome</keyword>
<comment type="subcellular location">
    <subcellularLocation>
        <location evidence="1">Cell membrane</location>
        <topology evidence="1">Multi-pass membrane protein</topology>
    </subcellularLocation>
</comment>
<sequence>MLSYLAIGILFGVTAGFSPGPLLTLVISETLEHGVGAGIRVALAPIITDIPIIAITLLVFTQLSDFDTILGTISLLGGCYVLYIGYESISAKAHNNRPTEERPKSLTRGVLANALSPHPYLFWFSVGAPTTAKAMSINTIAPLLFIGGFYLLLIGSKVGLALIVGRSKTFLNDRTYGYTMKLLGLALVAFSFVLFADGLKLLHLLGS</sequence>
<dbReference type="Proteomes" id="UP000191110">
    <property type="component" value="Unassembled WGS sequence"/>
</dbReference>
<evidence type="ECO:0000313" key="8">
    <source>
        <dbReference type="Proteomes" id="UP000191110"/>
    </source>
</evidence>
<keyword evidence="3 6" id="KW-0812">Transmembrane</keyword>
<organism evidence="7 8">
    <name type="scientific">Solemya pervernicosa gill symbiont</name>
    <dbReference type="NCBI Taxonomy" id="642797"/>
    <lineage>
        <taxon>Bacteria</taxon>
        <taxon>Pseudomonadati</taxon>
        <taxon>Pseudomonadota</taxon>
        <taxon>Gammaproteobacteria</taxon>
        <taxon>sulfur-oxidizing symbionts</taxon>
    </lineage>
</organism>
<evidence type="ECO:0000256" key="6">
    <source>
        <dbReference type="SAM" id="Phobius"/>
    </source>
</evidence>
<evidence type="ECO:0000256" key="3">
    <source>
        <dbReference type="ARBA" id="ARBA00022692"/>
    </source>
</evidence>
<accession>A0A1T2L4A2</accession>
<evidence type="ECO:0000256" key="1">
    <source>
        <dbReference type="ARBA" id="ARBA00004651"/>
    </source>
</evidence>
<dbReference type="PANTHER" id="PTHR30086:SF20">
    <property type="entry name" value="ARGININE EXPORTER PROTEIN ARGO-RELATED"/>
    <property type="match status" value="1"/>
</dbReference>
<evidence type="ECO:0000313" key="7">
    <source>
        <dbReference type="EMBL" id="OOZ39919.1"/>
    </source>
</evidence>
<name>A0A1T2L4A2_9GAMM</name>
<dbReference type="InterPro" id="IPR001123">
    <property type="entry name" value="LeuE-type"/>
</dbReference>